<evidence type="ECO:0000256" key="5">
    <source>
        <dbReference type="ARBA" id="ARBA00022694"/>
    </source>
</evidence>
<evidence type="ECO:0000256" key="17">
    <source>
        <dbReference type="ARBA" id="ARBA00049467"/>
    </source>
</evidence>
<dbReference type="GO" id="GO:0017150">
    <property type="term" value="F:tRNA dihydrouridine synthase activity"/>
    <property type="evidence" value="ECO:0007669"/>
    <property type="project" value="InterPro"/>
</dbReference>
<dbReference type="OrthoDB" id="272303at2759"/>
<evidence type="ECO:0000256" key="8">
    <source>
        <dbReference type="ARBA" id="ARBA00023027"/>
    </source>
</evidence>
<protein>
    <recommendedName>
        <fullName evidence="10">tRNA-dihydrouridine(16/17) synthase [NAD(P)(+)]</fullName>
        <ecNumber evidence="10">1.3.1.88</ecNumber>
    </recommendedName>
</protein>
<evidence type="ECO:0000313" key="21">
    <source>
        <dbReference type="Proteomes" id="UP000799302"/>
    </source>
</evidence>
<comment type="catalytic activity">
    <reaction evidence="17">
        <text>5,6-dihydrouridine(17) in tRNA + NADP(+) = uridine(17) in tRNA + NADPH + H(+)</text>
        <dbReference type="Rhea" id="RHEA:53368"/>
        <dbReference type="Rhea" id="RHEA-COMP:13541"/>
        <dbReference type="Rhea" id="RHEA-COMP:13542"/>
        <dbReference type="ChEBI" id="CHEBI:15378"/>
        <dbReference type="ChEBI" id="CHEBI:57783"/>
        <dbReference type="ChEBI" id="CHEBI:58349"/>
        <dbReference type="ChEBI" id="CHEBI:65315"/>
        <dbReference type="ChEBI" id="CHEBI:74443"/>
        <dbReference type="EC" id="1.3.1.88"/>
    </reaction>
    <physiologicalReaction direction="right-to-left" evidence="17">
        <dbReference type="Rhea" id="RHEA:53370"/>
    </physiologicalReaction>
</comment>
<comment type="catalytic activity">
    <reaction evidence="12">
        <text>5,6-dihydrouridine(17) in tRNA + NAD(+) = uridine(17) in tRNA + NADH + H(+)</text>
        <dbReference type="Rhea" id="RHEA:53372"/>
        <dbReference type="Rhea" id="RHEA-COMP:13541"/>
        <dbReference type="Rhea" id="RHEA-COMP:13542"/>
        <dbReference type="ChEBI" id="CHEBI:15378"/>
        <dbReference type="ChEBI" id="CHEBI:57540"/>
        <dbReference type="ChEBI" id="CHEBI:57945"/>
        <dbReference type="ChEBI" id="CHEBI:65315"/>
        <dbReference type="ChEBI" id="CHEBI:74443"/>
        <dbReference type="EC" id="1.3.1.88"/>
    </reaction>
    <physiologicalReaction direction="right-to-left" evidence="12">
        <dbReference type="Rhea" id="RHEA:53374"/>
    </physiologicalReaction>
</comment>
<reference evidence="20" key="1">
    <citation type="journal article" date="2020" name="Stud. Mycol.">
        <title>101 Dothideomycetes genomes: a test case for predicting lifestyles and emergence of pathogens.</title>
        <authorList>
            <person name="Haridas S."/>
            <person name="Albert R."/>
            <person name="Binder M."/>
            <person name="Bloem J."/>
            <person name="Labutti K."/>
            <person name="Salamov A."/>
            <person name="Andreopoulos B."/>
            <person name="Baker S."/>
            <person name="Barry K."/>
            <person name="Bills G."/>
            <person name="Bluhm B."/>
            <person name="Cannon C."/>
            <person name="Castanera R."/>
            <person name="Culley D."/>
            <person name="Daum C."/>
            <person name="Ezra D."/>
            <person name="Gonzalez J."/>
            <person name="Henrissat B."/>
            <person name="Kuo A."/>
            <person name="Liang C."/>
            <person name="Lipzen A."/>
            <person name="Lutzoni F."/>
            <person name="Magnuson J."/>
            <person name="Mondo S."/>
            <person name="Nolan M."/>
            <person name="Ohm R."/>
            <person name="Pangilinan J."/>
            <person name="Park H.-J."/>
            <person name="Ramirez L."/>
            <person name="Alfaro M."/>
            <person name="Sun H."/>
            <person name="Tritt A."/>
            <person name="Yoshinaga Y."/>
            <person name="Zwiers L.-H."/>
            <person name="Turgeon B."/>
            <person name="Goodwin S."/>
            <person name="Spatafora J."/>
            <person name="Crous P."/>
            <person name="Grigoriev I."/>
        </authorList>
    </citation>
    <scope>NUCLEOTIDE SEQUENCE</scope>
    <source>
        <strain evidence="20">CBS 115976</strain>
    </source>
</reference>
<comment type="catalytic activity">
    <reaction evidence="14">
        <text>a 5,6-dihydrouridine in mRNA + NAD(+) = a uridine in mRNA + NADH + H(+)</text>
        <dbReference type="Rhea" id="RHEA:69851"/>
        <dbReference type="Rhea" id="RHEA-COMP:14658"/>
        <dbReference type="Rhea" id="RHEA-COMP:17789"/>
        <dbReference type="ChEBI" id="CHEBI:15378"/>
        <dbReference type="ChEBI" id="CHEBI:57540"/>
        <dbReference type="ChEBI" id="CHEBI:57945"/>
        <dbReference type="ChEBI" id="CHEBI:65315"/>
        <dbReference type="ChEBI" id="CHEBI:74443"/>
    </reaction>
    <physiologicalReaction direction="right-to-left" evidence="14">
        <dbReference type="Rhea" id="RHEA:69853"/>
    </physiologicalReaction>
</comment>
<sequence length="501" mass="55620">MASDSPQTSPSRPKLHGRAFYESIGSPNFILAPMVDQSEFAWRLLTRFFLPAERQPSLLAYTPMFHARLFASGPKYRDAAFQPFQRSWTSLNGPAETAEPLYLDGNPAHDRPLFVQFCANDPTELLSAAQYVAPYCDAIDLNLGCPQGIARKGHYGAFLQEDWDLIYRLINTLHTNLSIPVTAKMRILDTREQTLAYACMILSAGASIITVHGRRREQKGHNTGVADWEMIKYLRDNLPADTVLFANGNILQHSDIQACLAATGADGVMSAEGNLHDPSIFAEPPTPGSNNREYWWGADGRGGYRVDAVLRRYLDIIYTHVLGTTPPVRQPLFIIGDKAFDNGKAKETSTSGEEEKKQSKASTQSNNPNLTAMKAHVFALMRSLIPTHTHIRDTIARARGGDMDAFEQVLALTEAAIRDEFINQSKIENSFTSLEINDSVENSSIRARCVRPWWVVQPYIRPLPEEAIAKGSMQMSKKAKKELAEREMAANPQAEPIAAAA</sequence>
<evidence type="ECO:0000256" key="16">
    <source>
        <dbReference type="ARBA" id="ARBA00049447"/>
    </source>
</evidence>
<feature type="region of interest" description="Disordered" evidence="18">
    <location>
        <begin position="344"/>
        <end position="368"/>
    </location>
</feature>
<dbReference type="AlphaFoldDB" id="A0A6A6U1L7"/>
<evidence type="ECO:0000256" key="10">
    <source>
        <dbReference type="ARBA" id="ARBA00038890"/>
    </source>
</evidence>
<evidence type="ECO:0000256" key="9">
    <source>
        <dbReference type="ARBA" id="ARBA00038313"/>
    </source>
</evidence>
<evidence type="ECO:0000256" key="11">
    <source>
        <dbReference type="ARBA" id="ARBA00045934"/>
    </source>
</evidence>
<evidence type="ECO:0000256" key="3">
    <source>
        <dbReference type="ARBA" id="ARBA00022643"/>
    </source>
</evidence>
<comment type="catalytic activity">
    <reaction evidence="16">
        <text>a 5,6-dihydrouridine in mRNA + NADP(+) = a uridine in mRNA + NADPH + H(+)</text>
        <dbReference type="Rhea" id="RHEA:69855"/>
        <dbReference type="Rhea" id="RHEA-COMP:14658"/>
        <dbReference type="Rhea" id="RHEA-COMP:17789"/>
        <dbReference type="ChEBI" id="CHEBI:15378"/>
        <dbReference type="ChEBI" id="CHEBI:57783"/>
        <dbReference type="ChEBI" id="CHEBI:58349"/>
        <dbReference type="ChEBI" id="CHEBI:65315"/>
        <dbReference type="ChEBI" id="CHEBI:74443"/>
    </reaction>
    <physiologicalReaction direction="right-to-left" evidence="16">
        <dbReference type="Rhea" id="RHEA:69857"/>
    </physiologicalReaction>
</comment>
<keyword evidence="21" id="KW-1185">Reference proteome</keyword>
<keyword evidence="4" id="KW-0507">mRNA processing</keyword>
<comment type="cofactor">
    <cofactor evidence="1">
        <name>FMN</name>
        <dbReference type="ChEBI" id="CHEBI:58210"/>
    </cofactor>
</comment>
<dbReference type="InterPro" id="IPR018517">
    <property type="entry name" value="tRNA_hU_synthase_CS"/>
</dbReference>
<dbReference type="InterPro" id="IPR035587">
    <property type="entry name" value="DUS-like_FMN-bd"/>
</dbReference>
<name>A0A6A6U1L7_9PEZI</name>
<dbReference type="GO" id="GO:0050660">
    <property type="term" value="F:flavin adenine dinucleotide binding"/>
    <property type="evidence" value="ECO:0007669"/>
    <property type="project" value="InterPro"/>
</dbReference>
<dbReference type="CDD" id="cd02801">
    <property type="entry name" value="DUS_like_FMN"/>
    <property type="match status" value="1"/>
</dbReference>
<dbReference type="SUPFAM" id="SSF51395">
    <property type="entry name" value="FMN-linked oxidoreductases"/>
    <property type="match status" value="1"/>
</dbReference>
<feature type="compositionally biased region" description="Basic and acidic residues" evidence="18">
    <location>
        <begin position="344"/>
        <end position="358"/>
    </location>
</feature>
<organism evidence="20 21">
    <name type="scientific">Microthyrium microscopicum</name>
    <dbReference type="NCBI Taxonomy" id="703497"/>
    <lineage>
        <taxon>Eukaryota</taxon>
        <taxon>Fungi</taxon>
        <taxon>Dikarya</taxon>
        <taxon>Ascomycota</taxon>
        <taxon>Pezizomycotina</taxon>
        <taxon>Dothideomycetes</taxon>
        <taxon>Dothideomycetes incertae sedis</taxon>
        <taxon>Microthyriales</taxon>
        <taxon>Microthyriaceae</taxon>
        <taxon>Microthyrium</taxon>
    </lineage>
</organism>
<evidence type="ECO:0000256" key="13">
    <source>
        <dbReference type="ARBA" id="ARBA00047652"/>
    </source>
</evidence>
<comment type="catalytic activity">
    <reaction evidence="13">
        <text>5,6-dihydrouridine(16) in tRNA + NADP(+) = uridine(16) in tRNA + NADPH + H(+)</text>
        <dbReference type="Rhea" id="RHEA:53376"/>
        <dbReference type="Rhea" id="RHEA-COMP:13543"/>
        <dbReference type="Rhea" id="RHEA-COMP:13544"/>
        <dbReference type="ChEBI" id="CHEBI:15378"/>
        <dbReference type="ChEBI" id="CHEBI:57783"/>
        <dbReference type="ChEBI" id="CHEBI:58349"/>
        <dbReference type="ChEBI" id="CHEBI:65315"/>
        <dbReference type="ChEBI" id="CHEBI:74443"/>
        <dbReference type="EC" id="1.3.1.88"/>
    </reaction>
    <physiologicalReaction direction="right-to-left" evidence="13">
        <dbReference type="Rhea" id="RHEA:53378"/>
    </physiologicalReaction>
</comment>
<dbReference type="Proteomes" id="UP000799302">
    <property type="component" value="Unassembled WGS sequence"/>
</dbReference>
<dbReference type="PROSITE" id="PS01136">
    <property type="entry name" value="UPF0034"/>
    <property type="match status" value="1"/>
</dbReference>
<evidence type="ECO:0000256" key="7">
    <source>
        <dbReference type="ARBA" id="ARBA00023002"/>
    </source>
</evidence>
<evidence type="ECO:0000256" key="6">
    <source>
        <dbReference type="ARBA" id="ARBA00022857"/>
    </source>
</evidence>
<dbReference type="EMBL" id="MU004240">
    <property type="protein sequence ID" value="KAF2665536.1"/>
    <property type="molecule type" value="Genomic_DNA"/>
</dbReference>
<keyword evidence="8" id="KW-0520">NAD</keyword>
<dbReference type="EC" id="1.3.1.88" evidence="10"/>
<evidence type="ECO:0000256" key="4">
    <source>
        <dbReference type="ARBA" id="ARBA00022664"/>
    </source>
</evidence>
<accession>A0A6A6U1L7</accession>
<dbReference type="PANTHER" id="PTHR11082:SF5">
    <property type="entry name" value="TRNA-DIHYDROURIDINE(16_17) SYNTHASE [NAD(P)(+)]-LIKE"/>
    <property type="match status" value="1"/>
</dbReference>
<keyword evidence="6" id="KW-0521">NADP</keyword>
<dbReference type="Pfam" id="PF01207">
    <property type="entry name" value="Dus"/>
    <property type="match status" value="1"/>
</dbReference>
<evidence type="ECO:0000256" key="15">
    <source>
        <dbReference type="ARBA" id="ARBA00048934"/>
    </source>
</evidence>
<evidence type="ECO:0000256" key="14">
    <source>
        <dbReference type="ARBA" id="ARBA00048342"/>
    </source>
</evidence>
<evidence type="ECO:0000259" key="19">
    <source>
        <dbReference type="Pfam" id="PF01207"/>
    </source>
</evidence>
<keyword evidence="3" id="KW-0288">FMN</keyword>
<evidence type="ECO:0000256" key="1">
    <source>
        <dbReference type="ARBA" id="ARBA00001917"/>
    </source>
</evidence>
<comment type="function">
    <text evidence="11">Catalyzes the synthesis of dihydrouridine, a modified base found in the D-loop of most tRNAs. Specifically modifies U47 in cytoplasmic tRNAs. Catalyzes the synthesis of dihydrouridine in some mRNAs, thereby affecting their translation.</text>
</comment>
<dbReference type="GO" id="GO:0006397">
    <property type="term" value="P:mRNA processing"/>
    <property type="evidence" value="ECO:0007669"/>
    <property type="project" value="UniProtKB-KW"/>
</dbReference>
<comment type="similarity">
    <text evidence="9">Belongs to the Dus family. Dus1 subfamily.</text>
</comment>
<dbReference type="PANTHER" id="PTHR11082">
    <property type="entry name" value="TRNA-DIHYDROURIDINE SYNTHASE"/>
    <property type="match status" value="1"/>
</dbReference>
<evidence type="ECO:0000313" key="20">
    <source>
        <dbReference type="EMBL" id="KAF2665536.1"/>
    </source>
</evidence>
<comment type="catalytic activity">
    <reaction evidence="15">
        <text>5,6-dihydrouridine(16) in tRNA + NAD(+) = uridine(16) in tRNA + NADH + H(+)</text>
        <dbReference type="Rhea" id="RHEA:53380"/>
        <dbReference type="Rhea" id="RHEA-COMP:13543"/>
        <dbReference type="Rhea" id="RHEA-COMP:13544"/>
        <dbReference type="ChEBI" id="CHEBI:15378"/>
        <dbReference type="ChEBI" id="CHEBI:57540"/>
        <dbReference type="ChEBI" id="CHEBI:57945"/>
        <dbReference type="ChEBI" id="CHEBI:65315"/>
        <dbReference type="ChEBI" id="CHEBI:74443"/>
        <dbReference type="EC" id="1.3.1.88"/>
    </reaction>
    <physiologicalReaction direction="right-to-left" evidence="15">
        <dbReference type="Rhea" id="RHEA:53382"/>
    </physiologicalReaction>
</comment>
<gene>
    <name evidence="20" type="ORF">BT63DRAFT_377810</name>
</gene>
<evidence type="ECO:0000256" key="2">
    <source>
        <dbReference type="ARBA" id="ARBA00022630"/>
    </source>
</evidence>
<dbReference type="Gene3D" id="3.20.20.70">
    <property type="entry name" value="Aldolase class I"/>
    <property type="match status" value="1"/>
</dbReference>
<keyword evidence="7" id="KW-0560">Oxidoreductase</keyword>
<dbReference type="InterPro" id="IPR013785">
    <property type="entry name" value="Aldolase_TIM"/>
</dbReference>
<evidence type="ECO:0000256" key="12">
    <source>
        <dbReference type="ARBA" id="ARBA00047287"/>
    </source>
</evidence>
<keyword evidence="2" id="KW-0285">Flavoprotein</keyword>
<keyword evidence="5" id="KW-0819">tRNA processing</keyword>
<proteinExistence type="inferred from homology"/>
<feature type="domain" description="DUS-like FMN-binding" evidence="19">
    <location>
        <begin position="30"/>
        <end position="283"/>
    </location>
</feature>
<evidence type="ECO:0000256" key="18">
    <source>
        <dbReference type="SAM" id="MobiDB-lite"/>
    </source>
</evidence>